<dbReference type="GO" id="GO:0016787">
    <property type="term" value="F:hydrolase activity"/>
    <property type="evidence" value="ECO:0007669"/>
    <property type="project" value="UniProtKB-KW"/>
</dbReference>
<dbReference type="Gene3D" id="3.40.50.20">
    <property type="match status" value="1"/>
</dbReference>
<evidence type="ECO:0000313" key="3">
    <source>
        <dbReference type="EMBL" id="MBN4066793.1"/>
    </source>
</evidence>
<evidence type="ECO:0000259" key="2">
    <source>
        <dbReference type="Pfam" id="PF17930"/>
    </source>
</evidence>
<sequence length="272" mass="29202">MAGTPSVALIAGQGTMPLSVLEGVHRAGKKVFLLALKGITDKTLEASADKTVWLSLFQLGKAVRLCHKLGVKEVVMAGRVKHTSIFSLHPWKIDWTTLKLLYRLPDRRTDTLLNAIGELFAKKGIALVDSTLYVQHMIAKTGCLTQCRPSKKAWKDIEFGISIAKELGRLDIGQTVVVKERAVVALEAMEGTNACIIRGGELAGKGCVVVKMAKPDQDMRFDVPTIGITTIEKLAHIDGAAIAVEAGKTLILDEGTVDAADKLGIPIVSLKG</sequence>
<evidence type="ECO:0000313" key="4">
    <source>
        <dbReference type="Proteomes" id="UP000722121"/>
    </source>
</evidence>
<dbReference type="InterPro" id="IPR053174">
    <property type="entry name" value="LpxI"/>
</dbReference>
<dbReference type="InterPro" id="IPR043167">
    <property type="entry name" value="LpxI_C_sf"/>
</dbReference>
<dbReference type="InterPro" id="IPR041255">
    <property type="entry name" value="LpxI_N"/>
</dbReference>
<comment type="caution">
    <text evidence="3">The sequence shown here is derived from an EMBL/GenBank/DDBJ whole genome shotgun (WGS) entry which is preliminary data.</text>
</comment>
<proteinExistence type="predicted"/>
<dbReference type="EC" id="3.6.1.54" evidence="3"/>
<dbReference type="EMBL" id="JAFITR010000025">
    <property type="protein sequence ID" value="MBN4066793.1"/>
    <property type="molecule type" value="Genomic_DNA"/>
</dbReference>
<reference evidence="3 4" key="1">
    <citation type="submission" date="2021-02" db="EMBL/GenBank/DDBJ databases">
        <title>Activity-based single-cell genomes from oceanic crustal fluid captures similar information to metagenomic and metatranscriptomic surveys with orders of magnitude less sampling.</title>
        <authorList>
            <person name="D'Angelo T.S."/>
            <person name="Orcutt B.N."/>
        </authorList>
    </citation>
    <scope>NUCLEOTIDE SEQUENCE [LARGE SCALE GENOMIC DNA]</scope>
    <source>
        <strain evidence="3">AH-315-G07</strain>
    </source>
</reference>
<dbReference type="PANTHER" id="PTHR39962">
    <property type="entry name" value="BLL4848 PROTEIN"/>
    <property type="match status" value="1"/>
</dbReference>
<dbReference type="Proteomes" id="UP000722121">
    <property type="component" value="Unassembled WGS sequence"/>
</dbReference>
<dbReference type="PANTHER" id="PTHR39962:SF1">
    <property type="entry name" value="LPXI FAMILY PROTEIN"/>
    <property type="match status" value="1"/>
</dbReference>
<gene>
    <name evidence="3" type="primary">lpxI</name>
    <name evidence="3" type="ORF">JYU14_01775</name>
</gene>
<feature type="domain" description="LpxI N-terminal" evidence="2">
    <location>
        <begin position="7"/>
        <end position="136"/>
    </location>
</feature>
<dbReference type="Pfam" id="PF17930">
    <property type="entry name" value="LpxI_N"/>
    <property type="match status" value="1"/>
</dbReference>
<dbReference type="Gene3D" id="3.40.140.80">
    <property type="match status" value="1"/>
</dbReference>
<dbReference type="InterPro" id="IPR010415">
    <property type="entry name" value="LpxI_C"/>
</dbReference>
<protein>
    <submittedName>
        <fullName evidence="3">UDP-2,3-diacylglucosamine diphosphatase LpxI</fullName>
        <ecNumber evidence="3">3.6.1.54</ecNumber>
    </submittedName>
</protein>
<keyword evidence="4" id="KW-1185">Reference proteome</keyword>
<keyword evidence="3" id="KW-0378">Hydrolase</keyword>
<evidence type="ECO:0000259" key="1">
    <source>
        <dbReference type="Pfam" id="PF06230"/>
    </source>
</evidence>
<dbReference type="Pfam" id="PF06230">
    <property type="entry name" value="LpxI_C"/>
    <property type="match status" value="1"/>
</dbReference>
<accession>A0ABS3AR18</accession>
<name>A0ABS3AR18_9BACT</name>
<feature type="domain" description="LpxI C-terminal" evidence="1">
    <location>
        <begin position="141"/>
        <end position="268"/>
    </location>
</feature>
<organism evidence="3 4">
    <name type="scientific">Simkania negevensis</name>
    <dbReference type="NCBI Taxonomy" id="83561"/>
    <lineage>
        <taxon>Bacteria</taxon>
        <taxon>Pseudomonadati</taxon>
        <taxon>Chlamydiota</taxon>
        <taxon>Chlamydiia</taxon>
        <taxon>Parachlamydiales</taxon>
        <taxon>Simkaniaceae</taxon>
        <taxon>Simkania</taxon>
    </lineage>
</organism>